<protein>
    <recommendedName>
        <fullName evidence="1">DUF4007 domain-containing protein</fullName>
    </recommendedName>
</protein>
<dbReference type="AlphaFoldDB" id="A0QRU6"/>
<reference evidence="2 3" key="1">
    <citation type="submission" date="2006-10" db="EMBL/GenBank/DDBJ databases">
        <authorList>
            <person name="Fleischmann R.D."/>
            <person name="Dodson R.J."/>
            <person name="Haft D.H."/>
            <person name="Merkel J.S."/>
            <person name="Nelson W.C."/>
            <person name="Fraser C.M."/>
        </authorList>
    </citation>
    <scope>NUCLEOTIDE SEQUENCE [LARGE SCALE GENOMIC DNA]</scope>
    <source>
        <strain evidence="3">ATCC 700084 / mc(2)155</strain>
    </source>
</reference>
<proteinExistence type="predicted"/>
<dbReference type="OrthoDB" id="747541at2"/>
<keyword evidence="3" id="KW-1185">Reference proteome</keyword>
<dbReference type="KEGG" id="msm:MSMEG_1243"/>
<gene>
    <name evidence="2" type="ordered locus">MSMEG_1243</name>
</gene>
<dbReference type="GeneID" id="93456091"/>
<sequence length="357" mass="39347">MTLEQAAVPTFANHQTFHPRFGWIKKGYDAASKDPNVFNEKSAPVELGVGKNMVEAIRFWSLATKVIARRPHPDRPRTSVYTPTRIGRALLDDEVGLDPYLEDTATLWILHWHAISATTILPIWRLTFNDFGALEFTDADLLSYCVEEVAATTWSQPMKSSVQKDVDCLLRMYSRRETQGRQTLDDLLDSPFRELGLIRPSAGRGKNAYRIIRGPKPTLPATAITYACLDFLSREVDGGNTVSLTRLAADPGSPGRIMKLTEQDIANAIEQSAAVVGHLRLARPAGSRQLAISAPPGDVAFELLAARHAQRSSGLPTLPDFVLVGAEATAPHRSDNDVERAIRRAERARERESGDAA</sequence>
<dbReference type="EMBL" id="CP000480">
    <property type="protein sequence ID" value="ABK73870.1"/>
    <property type="molecule type" value="Genomic_DNA"/>
</dbReference>
<organism evidence="2 3">
    <name type="scientific">Mycolicibacterium smegmatis (strain ATCC 700084 / mc(2)155)</name>
    <name type="common">Mycobacterium smegmatis</name>
    <dbReference type="NCBI Taxonomy" id="246196"/>
    <lineage>
        <taxon>Bacteria</taxon>
        <taxon>Bacillati</taxon>
        <taxon>Actinomycetota</taxon>
        <taxon>Actinomycetes</taxon>
        <taxon>Mycobacteriales</taxon>
        <taxon>Mycobacteriaceae</taxon>
        <taxon>Mycolicibacterium</taxon>
    </lineage>
</organism>
<accession>A0QRU6</accession>
<dbReference type="RefSeq" id="WP_011727530.1">
    <property type="nucleotide sequence ID" value="NC_008596.1"/>
</dbReference>
<name>A0QRU6_MYCS2</name>
<evidence type="ECO:0000313" key="2">
    <source>
        <dbReference type="EMBL" id="ABK73870.1"/>
    </source>
</evidence>
<dbReference type="InterPro" id="IPR025248">
    <property type="entry name" value="DUF4007"/>
</dbReference>
<feature type="domain" description="DUF4007" evidence="1">
    <location>
        <begin position="11"/>
        <end position="305"/>
    </location>
</feature>
<evidence type="ECO:0000313" key="3">
    <source>
        <dbReference type="Proteomes" id="UP000000757"/>
    </source>
</evidence>
<dbReference type="STRING" id="246196.MSMEG_1243"/>
<dbReference type="Pfam" id="PF13182">
    <property type="entry name" value="DUF4007"/>
    <property type="match status" value="1"/>
</dbReference>
<dbReference type="PaxDb" id="246196-MSMEI_1208"/>
<evidence type="ECO:0000259" key="1">
    <source>
        <dbReference type="Pfam" id="PF13182"/>
    </source>
</evidence>
<dbReference type="eggNOG" id="ENOG502ZB1P">
    <property type="taxonomic scope" value="Bacteria"/>
</dbReference>
<dbReference type="PATRIC" id="fig|246196.56.peg.1251"/>
<dbReference type="Proteomes" id="UP000000757">
    <property type="component" value="Chromosome"/>
</dbReference>
<dbReference type="KEGG" id="msb:LJ00_06195"/>